<dbReference type="GO" id="GO:0005886">
    <property type="term" value="C:plasma membrane"/>
    <property type="evidence" value="ECO:0007669"/>
    <property type="project" value="UniProtKB-SubCell"/>
</dbReference>
<dbReference type="PROSITE" id="PS00421">
    <property type="entry name" value="TM4_1"/>
    <property type="match status" value="1"/>
</dbReference>
<evidence type="ECO:0008006" key="13">
    <source>
        <dbReference type="Google" id="ProtNLM"/>
    </source>
</evidence>
<evidence type="ECO:0000256" key="5">
    <source>
        <dbReference type="ARBA" id="ARBA00022989"/>
    </source>
</evidence>
<evidence type="ECO:0000256" key="2">
    <source>
        <dbReference type="ARBA" id="ARBA00006840"/>
    </source>
</evidence>
<dbReference type="CDD" id="cd03159">
    <property type="entry name" value="TM4SF9_like_LEL"/>
    <property type="match status" value="1"/>
</dbReference>
<evidence type="ECO:0000256" key="4">
    <source>
        <dbReference type="ARBA" id="ARBA00022692"/>
    </source>
</evidence>
<gene>
    <name evidence="11" type="ORF">Q8A67_011129</name>
</gene>
<dbReference type="Proteomes" id="UP001187343">
    <property type="component" value="Unassembled WGS sequence"/>
</dbReference>
<evidence type="ECO:0000256" key="7">
    <source>
        <dbReference type="ARBA" id="ARBA00023157"/>
    </source>
</evidence>
<keyword evidence="7" id="KW-1015">Disulfide bond</keyword>
<accession>A0AA88PX30</accession>
<dbReference type="Gene3D" id="1.10.1450.10">
    <property type="entry name" value="Tetraspanin"/>
    <property type="match status" value="1"/>
</dbReference>
<evidence type="ECO:0000256" key="6">
    <source>
        <dbReference type="ARBA" id="ARBA00023136"/>
    </source>
</evidence>
<comment type="caution">
    <text evidence="11">The sequence shown here is derived from an EMBL/GenBank/DDBJ whole genome shotgun (WGS) entry which is preliminary data.</text>
</comment>
<dbReference type="PANTHER" id="PTHR19282">
    <property type="entry name" value="TETRASPANIN"/>
    <property type="match status" value="1"/>
</dbReference>
<reference evidence="11" key="1">
    <citation type="submission" date="2023-08" db="EMBL/GenBank/DDBJ databases">
        <title>Chromosome-level Genome Assembly of mud carp (Cirrhinus molitorella).</title>
        <authorList>
            <person name="Liu H."/>
        </authorList>
    </citation>
    <scope>NUCLEOTIDE SEQUENCE</scope>
    <source>
        <strain evidence="11">Prfri</strain>
        <tissue evidence="11">Muscle</tissue>
    </source>
</reference>
<feature type="transmembrane region" description="Helical" evidence="10">
    <location>
        <begin position="319"/>
        <end position="343"/>
    </location>
</feature>
<dbReference type="EMBL" id="JAUYZG010000010">
    <property type="protein sequence ID" value="KAK2896641.1"/>
    <property type="molecule type" value="Genomic_DNA"/>
</dbReference>
<evidence type="ECO:0000313" key="11">
    <source>
        <dbReference type="EMBL" id="KAK2896641.1"/>
    </source>
</evidence>
<comment type="similarity">
    <text evidence="2">Belongs to the tetraspanin (TM4SF) family.</text>
</comment>
<keyword evidence="5 10" id="KW-1133">Transmembrane helix</keyword>
<dbReference type="PRINTS" id="PR00259">
    <property type="entry name" value="TMFOUR"/>
</dbReference>
<feature type="transmembrane region" description="Helical" evidence="10">
    <location>
        <begin position="461"/>
        <end position="482"/>
    </location>
</feature>
<keyword evidence="8" id="KW-0325">Glycoprotein</keyword>
<comment type="subcellular location">
    <subcellularLocation>
        <location evidence="1">Cell membrane</location>
        <topology evidence="1">Multi-pass membrane protein</topology>
    </subcellularLocation>
</comment>
<evidence type="ECO:0000256" key="1">
    <source>
        <dbReference type="ARBA" id="ARBA00004651"/>
    </source>
</evidence>
<organism evidence="11 12">
    <name type="scientific">Cirrhinus molitorella</name>
    <name type="common">mud carp</name>
    <dbReference type="NCBI Taxonomy" id="172907"/>
    <lineage>
        <taxon>Eukaryota</taxon>
        <taxon>Metazoa</taxon>
        <taxon>Chordata</taxon>
        <taxon>Craniata</taxon>
        <taxon>Vertebrata</taxon>
        <taxon>Euteleostomi</taxon>
        <taxon>Actinopterygii</taxon>
        <taxon>Neopterygii</taxon>
        <taxon>Teleostei</taxon>
        <taxon>Ostariophysi</taxon>
        <taxon>Cypriniformes</taxon>
        <taxon>Cyprinidae</taxon>
        <taxon>Labeoninae</taxon>
        <taxon>Labeonini</taxon>
        <taxon>Cirrhinus</taxon>
    </lineage>
</organism>
<feature type="transmembrane region" description="Helical" evidence="10">
    <location>
        <begin position="290"/>
        <end position="312"/>
    </location>
</feature>
<dbReference type="AlphaFoldDB" id="A0AA88PX30"/>
<dbReference type="InterPro" id="IPR008952">
    <property type="entry name" value="Tetraspanin_EC2_sf"/>
</dbReference>
<dbReference type="FunFam" id="1.10.1450.10:FF:000001">
    <property type="entry name" value="Tetraspanin"/>
    <property type="match status" value="1"/>
</dbReference>
<proteinExistence type="inferred from homology"/>
<sequence length="497" mass="55629">MQNSPHASHRDGSESGAVTGPLCTPPPAYPNHIKEEMERDGLYGCDTPSSKSIGDDSGYCTPSYGHHQARAMNAHYSPPLLSPEHQMPPNWAARYDRRSPMSSMWSPYHLDAYGCNPSAIRGFFYSPSEKHNSLQPLTPVTPDSGCWEGGLEGTPPASSSFCVDNPEVQRMESQQESGIHHGPLPELPALSLQEILGELQGDWWQGEGRNSHSSEDNHALCDINKEKKMHYYRYENAEVSCCYKYLMFSYNIIFWLAGTAFIAIGFWAWSEKGVLSDLTQVTRLHGFDPVWGVLVVGTVTFILGFAGCVGALRENICLLKFFSGVIGFIFFLELTAAVLAFVFQGQVREWINEFFLANVKAYREDIDLQNLIDSLQKLNHCCGAKDPNDWDLNVYFNCSTGNPSRERCGVPFSCCISDPADTVVNTQCGYDIRKTITQQWGSTIYVKGCMMALEEWLPRNLYIVAGVFIVISLLQMVGIFLARTLIGDIEKVKFNYY</sequence>
<dbReference type="PANTHER" id="PTHR19282:SF261">
    <property type="entry name" value="TETRASPANIN-14"/>
    <property type="match status" value="1"/>
</dbReference>
<feature type="transmembrane region" description="Helical" evidence="10">
    <location>
        <begin position="252"/>
        <end position="270"/>
    </location>
</feature>
<dbReference type="Pfam" id="PF00335">
    <property type="entry name" value="Tetraspanin"/>
    <property type="match status" value="1"/>
</dbReference>
<evidence type="ECO:0000256" key="3">
    <source>
        <dbReference type="ARBA" id="ARBA00022475"/>
    </source>
</evidence>
<name>A0AA88PX30_9TELE</name>
<protein>
    <recommendedName>
        <fullName evidence="13">Tetraspanin</fullName>
    </recommendedName>
</protein>
<keyword evidence="3" id="KW-1003">Cell membrane</keyword>
<evidence type="ECO:0000256" key="8">
    <source>
        <dbReference type="ARBA" id="ARBA00023180"/>
    </source>
</evidence>
<dbReference type="InterPro" id="IPR018503">
    <property type="entry name" value="Tetraspanin_CS"/>
</dbReference>
<feature type="region of interest" description="Disordered" evidence="9">
    <location>
        <begin position="1"/>
        <end position="32"/>
    </location>
</feature>
<dbReference type="SUPFAM" id="SSF48652">
    <property type="entry name" value="Tetraspanin"/>
    <property type="match status" value="1"/>
</dbReference>
<evidence type="ECO:0000313" key="12">
    <source>
        <dbReference type="Proteomes" id="UP001187343"/>
    </source>
</evidence>
<keyword evidence="12" id="KW-1185">Reference proteome</keyword>
<keyword evidence="4 10" id="KW-0812">Transmembrane</keyword>
<keyword evidence="6 10" id="KW-0472">Membrane</keyword>
<dbReference type="InterPro" id="IPR018499">
    <property type="entry name" value="Tetraspanin/Peripherin"/>
</dbReference>
<evidence type="ECO:0000256" key="10">
    <source>
        <dbReference type="SAM" id="Phobius"/>
    </source>
</evidence>
<evidence type="ECO:0000256" key="9">
    <source>
        <dbReference type="SAM" id="MobiDB-lite"/>
    </source>
</evidence>